<evidence type="ECO:0000256" key="14">
    <source>
        <dbReference type="ARBA" id="ARBA00022840"/>
    </source>
</evidence>
<feature type="domain" description="CoA carboxyltransferase N-terminal" evidence="21">
    <location>
        <begin position="21"/>
        <end position="290"/>
    </location>
</feature>
<comment type="similarity">
    <text evidence="3">In the C-terminal section; belongs to the AccA family.</text>
</comment>
<evidence type="ECO:0000256" key="15">
    <source>
        <dbReference type="ARBA" id="ARBA00023098"/>
    </source>
</evidence>
<keyword evidence="11 20" id="KW-0863">Zinc-finger</keyword>
<dbReference type="SUPFAM" id="SSF52096">
    <property type="entry name" value="ClpP/crotonase"/>
    <property type="match status" value="2"/>
</dbReference>
<dbReference type="Proteomes" id="UP001500729">
    <property type="component" value="Unassembled WGS sequence"/>
</dbReference>
<keyword evidence="14 19" id="KW-0067">ATP-binding</keyword>
<comment type="similarity">
    <text evidence="19">Belongs to the AccA family.</text>
</comment>
<dbReference type="HAMAP" id="MF_00823">
    <property type="entry name" value="AcetylCoA_CT_alpha"/>
    <property type="match status" value="1"/>
</dbReference>
<evidence type="ECO:0000259" key="21">
    <source>
        <dbReference type="PROSITE" id="PS50980"/>
    </source>
</evidence>
<evidence type="ECO:0000256" key="1">
    <source>
        <dbReference type="ARBA" id="ARBA00004496"/>
    </source>
</evidence>
<dbReference type="Pfam" id="PF17848">
    <property type="entry name" value="Zn_ribbon_ACC"/>
    <property type="match status" value="1"/>
</dbReference>
<keyword evidence="16 19" id="KW-0275">Fatty acid biosynthesis</keyword>
<evidence type="ECO:0000256" key="5">
    <source>
        <dbReference type="ARBA" id="ARBA00011664"/>
    </source>
</evidence>
<evidence type="ECO:0000256" key="4">
    <source>
        <dbReference type="ARBA" id="ARBA00010284"/>
    </source>
</evidence>
<keyword evidence="15 19" id="KW-0443">Lipid metabolism</keyword>
<comment type="pathway">
    <text evidence="2 19">Lipid metabolism; malonyl-CoA biosynthesis; malonyl-CoA from acetyl-CoA: step 1/1.</text>
</comment>
<evidence type="ECO:0000256" key="11">
    <source>
        <dbReference type="ARBA" id="ARBA00022771"/>
    </source>
</evidence>
<sequence>MAEPARTLAQDPRLADADQVRWTRCPNCRSLVYLRRLRRNGHVCPDCAHHMRMGVHDRIESLLDAGSFERFGADVAPVDVLGFTDSRPYTERLAQAQRRSGSNEAVLCGTGTIDGAPLVVAALDFGFLGGSVGGVTGELVARAARTALDRRTPLVLVCASGGARMQEGTISLMQMAKTSQEVARLHEAGVLVVSIGTDPTYGGVTASFGMLGDVVVAEPGARIGFAGPQVIRQTIRQELPAGFQTAEYLRDAGMVDLVVPRHELRAHLARLLRVHSGGTAAPAAERGYRTRPRPAADRDASEVLHAARDIGRPSTSDYCARIFEDFVELHGDRVSGDDPAVVAGIGTLGGRPVVVVGHQKGHETAELVQRNFGMPQPAGYHKARRMMDYAERFGFPLVTFVDTPGAHPGVDAEQRGQGTAIAECISRMARLKVPAVSVVTGEGGSGGALALGVGNRVLVLENAYYSVISPEGCSTILWGTAERTSQAAEQLRITAEDLLRLGVVDGVVDEPAGGAQQDHAAMASRLAAALRASIGELSELDGDALLDQRRRRFDRFGDPDHSDSEVQP</sequence>
<comment type="catalytic activity">
    <reaction evidence="18 19">
        <text>N(6)-carboxybiotinyl-L-lysyl-[protein] + acetyl-CoA = N(6)-biotinyl-L-lysyl-[protein] + malonyl-CoA</text>
        <dbReference type="Rhea" id="RHEA:54728"/>
        <dbReference type="Rhea" id="RHEA-COMP:10505"/>
        <dbReference type="Rhea" id="RHEA-COMP:10506"/>
        <dbReference type="ChEBI" id="CHEBI:57288"/>
        <dbReference type="ChEBI" id="CHEBI:57384"/>
        <dbReference type="ChEBI" id="CHEBI:83144"/>
        <dbReference type="ChEBI" id="CHEBI:83145"/>
        <dbReference type="EC" id="2.1.3.15"/>
    </reaction>
</comment>
<keyword evidence="24" id="KW-1185">Reference proteome</keyword>
<evidence type="ECO:0000256" key="3">
    <source>
        <dbReference type="ARBA" id="ARBA00006276"/>
    </source>
</evidence>
<evidence type="ECO:0000256" key="9">
    <source>
        <dbReference type="ARBA" id="ARBA00022723"/>
    </source>
</evidence>
<dbReference type="NCBIfam" id="TIGR00513">
    <property type="entry name" value="accA"/>
    <property type="match status" value="1"/>
</dbReference>
<feature type="binding site" evidence="20">
    <location>
        <position position="47"/>
    </location>
    <ligand>
        <name>Zn(2+)</name>
        <dbReference type="ChEBI" id="CHEBI:29105"/>
    </ligand>
</feature>
<dbReference type="InterPro" id="IPR011762">
    <property type="entry name" value="COA_CT_N"/>
</dbReference>
<evidence type="ECO:0000256" key="7">
    <source>
        <dbReference type="ARBA" id="ARBA00022516"/>
    </source>
</evidence>
<feature type="zinc finger region" description="C4-type" evidence="20">
    <location>
        <begin position="25"/>
        <end position="47"/>
    </location>
</feature>
<dbReference type="PROSITE" id="PS50989">
    <property type="entry name" value="COA_CT_CTER"/>
    <property type="match status" value="1"/>
</dbReference>
<dbReference type="PRINTS" id="PR01069">
    <property type="entry name" value="ACCCTRFRASEA"/>
</dbReference>
<proteinExistence type="inferred from homology"/>
<evidence type="ECO:0000256" key="6">
    <source>
        <dbReference type="ARBA" id="ARBA00022490"/>
    </source>
</evidence>
<dbReference type="HAMAP" id="MF_01395">
    <property type="entry name" value="AcetylCoA_CT_beta"/>
    <property type="match status" value="1"/>
</dbReference>
<feature type="domain" description="CoA carboxyltransferase C-terminal" evidence="22">
    <location>
        <begin position="286"/>
        <end position="536"/>
    </location>
</feature>
<protein>
    <recommendedName>
        <fullName evidence="19 20">Multifunctional fusion protein</fullName>
    </recommendedName>
    <domain>
        <recommendedName>
            <fullName evidence="19">Acetyl-coenzyme A carboxylase carboxyl transferase subunit alpha</fullName>
            <shortName evidence="19">ACCase subunit alpha</shortName>
            <shortName evidence="19">Acetyl-CoA carboxylase carboxyltransferase subunit alpha</shortName>
            <ecNumber evidence="19">2.1.3.15</ecNumber>
        </recommendedName>
    </domain>
    <domain>
        <recommendedName>
            <fullName evidence="20">Acetyl-coenzyme A carboxylase carboxyl transferase subunit beta</fullName>
            <shortName evidence="20">ACCase subunit beta</shortName>
            <shortName evidence="20">Acetyl-CoA carboxylase carboxyltransferase subunit beta</shortName>
        </recommendedName>
    </domain>
</protein>
<gene>
    <name evidence="19" type="primary">accA</name>
    <name evidence="20" type="synonym">accD</name>
    <name evidence="23" type="ORF">GCM10009533_41060</name>
</gene>
<reference evidence="23 24" key="1">
    <citation type="journal article" date="2019" name="Int. J. Syst. Evol. Microbiol.">
        <title>The Global Catalogue of Microorganisms (GCM) 10K type strain sequencing project: providing services to taxonomists for standard genome sequencing and annotation.</title>
        <authorList>
            <consortium name="The Broad Institute Genomics Platform"/>
            <consortium name="The Broad Institute Genome Sequencing Center for Infectious Disease"/>
            <person name="Wu L."/>
            <person name="Ma J."/>
        </authorList>
    </citation>
    <scope>NUCLEOTIDE SEQUENCE [LARGE SCALE GENOMIC DNA]</scope>
    <source>
        <strain evidence="23 24">JCM 10303</strain>
    </source>
</reference>
<dbReference type="PANTHER" id="PTHR42853">
    <property type="entry name" value="ACETYL-COENZYME A CARBOXYLASE CARBOXYL TRANSFERASE SUBUNIT ALPHA"/>
    <property type="match status" value="1"/>
</dbReference>
<evidence type="ECO:0000256" key="17">
    <source>
        <dbReference type="ARBA" id="ARBA00025280"/>
    </source>
</evidence>
<keyword evidence="13 20" id="KW-0862">Zinc</keyword>
<comment type="cofactor">
    <cofactor evidence="20">
        <name>Zn(2+)</name>
        <dbReference type="ChEBI" id="CHEBI:29105"/>
    </cofactor>
    <text evidence="20">Binds 1 zinc ion per subunit.</text>
</comment>
<dbReference type="InterPro" id="IPR011763">
    <property type="entry name" value="COA_CT_C"/>
</dbReference>
<comment type="subcellular location">
    <subcellularLocation>
        <location evidence="1 19">Cytoplasm</location>
    </subcellularLocation>
</comment>
<dbReference type="NCBIfam" id="NF041504">
    <property type="entry name" value="AccA_sub"/>
    <property type="match status" value="1"/>
</dbReference>
<feature type="binding site" evidence="20">
    <location>
        <position position="28"/>
    </location>
    <ligand>
        <name>Zn(2+)</name>
        <dbReference type="ChEBI" id="CHEBI:29105"/>
    </ligand>
</feature>
<dbReference type="InterPro" id="IPR001095">
    <property type="entry name" value="Acetyl_CoA_COase_a_su"/>
</dbReference>
<evidence type="ECO:0000259" key="22">
    <source>
        <dbReference type="PROSITE" id="PS50989"/>
    </source>
</evidence>
<evidence type="ECO:0000313" key="23">
    <source>
        <dbReference type="EMBL" id="GAA0537651.1"/>
    </source>
</evidence>
<evidence type="ECO:0000256" key="16">
    <source>
        <dbReference type="ARBA" id="ARBA00023160"/>
    </source>
</evidence>
<dbReference type="EMBL" id="BAAAGS010000028">
    <property type="protein sequence ID" value="GAA0537651.1"/>
    <property type="molecule type" value="Genomic_DNA"/>
</dbReference>
<dbReference type="NCBIfam" id="NF004344">
    <property type="entry name" value="PRK05724.1"/>
    <property type="match status" value="1"/>
</dbReference>
<evidence type="ECO:0000256" key="13">
    <source>
        <dbReference type="ARBA" id="ARBA00022833"/>
    </source>
</evidence>
<dbReference type="RefSeq" id="WP_009945664.1">
    <property type="nucleotide sequence ID" value="NZ_BAAAGS010000028.1"/>
</dbReference>
<dbReference type="EC" id="2.1.3.15" evidence="19"/>
<dbReference type="Pfam" id="PF03255">
    <property type="entry name" value="ACCA"/>
    <property type="match status" value="1"/>
</dbReference>
<dbReference type="PANTHER" id="PTHR42853:SF3">
    <property type="entry name" value="ACETYL-COENZYME A CARBOXYLASE CARBOXYL TRANSFERASE SUBUNIT ALPHA, CHLOROPLASTIC"/>
    <property type="match status" value="1"/>
</dbReference>
<keyword evidence="8 19" id="KW-0808">Transferase</keyword>
<evidence type="ECO:0000313" key="24">
    <source>
        <dbReference type="Proteomes" id="UP001500729"/>
    </source>
</evidence>
<evidence type="ECO:0000256" key="20">
    <source>
        <dbReference type="HAMAP-Rule" id="MF_01395"/>
    </source>
</evidence>
<keyword evidence="7 19" id="KW-0444">Lipid biosynthesis</keyword>
<evidence type="ECO:0000256" key="2">
    <source>
        <dbReference type="ARBA" id="ARBA00004956"/>
    </source>
</evidence>
<keyword evidence="12 19" id="KW-0276">Fatty acid metabolism</keyword>
<dbReference type="NCBIfam" id="TIGR00515">
    <property type="entry name" value="accD"/>
    <property type="match status" value="1"/>
</dbReference>
<organism evidence="23 24">
    <name type="scientific">Saccharopolyspora erythraea</name>
    <name type="common">Streptomyces erythraeus</name>
    <dbReference type="NCBI Taxonomy" id="1836"/>
    <lineage>
        <taxon>Bacteria</taxon>
        <taxon>Bacillati</taxon>
        <taxon>Actinomycetota</taxon>
        <taxon>Actinomycetes</taxon>
        <taxon>Pseudonocardiales</taxon>
        <taxon>Pseudonocardiaceae</taxon>
        <taxon>Saccharopolyspora</taxon>
    </lineage>
</organism>
<keyword evidence="10 19" id="KW-0547">Nucleotide-binding</keyword>
<accession>A0ABN1DAE5</accession>
<dbReference type="Gene3D" id="3.90.226.10">
    <property type="entry name" value="2-enoyl-CoA Hydratase, Chain A, domain 1"/>
    <property type="match status" value="2"/>
</dbReference>
<dbReference type="InterPro" id="IPR029045">
    <property type="entry name" value="ClpP/crotonase-like_dom_sf"/>
</dbReference>
<comment type="similarity">
    <text evidence="20">Belongs to the AccD/PCCB family.</text>
</comment>
<comment type="similarity">
    <text evidence="4">In the N-terminal section; belongs to the AccD/PCCB family.</text>
</comment>
<evidence type="ECO:0000256" key="12">
    <source>
        <dbReference type="ARBA" id="ARBA00022832"/>
    </source>
</evidence>
<evidence type="ECO:0000256" key="19">
    <source>
        <dbReference type="HAMAP-Rule" id="MF_00823"/>
    </source>
</evidence>
<evidence type="ECO:0000256" key="10">
    <source>
        <dbReference type="ARBA" id="ARBA00022741"/>
    </source>
</evidence>
<keyword evidence="6 19" id="KW-0963">Cytoplasm</keyword>
<dbReference type="InterPro" id="IPR041010">
    <property type="entry name" value="Znf-ACC"/>
</dbReference>
<feature type="binding site" evidence="20">
    <location>
        <position position="44"/>
    </location>
    <ligand>
        <name>Zn(2+)</name>
        <dbReference type="ChEBI" id="CHEBI:29105"/>
    </ligand>
</feature>
<dbReference type="InterPro" id="IPR000438">
    <property type="entry name" value="Acetyl_CoA_COase_Trfase_b_su"/>
</dbReference>
<comment type="function">
    <text evidence="19">Component of the acetyl coenzyme A carboxylase (ACC) complex. First, biotin carboxylase catalyzes the carboxylation of biotin on its carrier protein (BCCP) and then the CO(2) group is transferred by the carboxyltransferase to acetyl-CoA to form malonyl-CoA.</text>
</comment>
<comment type="subunit">
    <text evidence="19">Acetyl-CoA carboxylase is a heterohexamer composed of biotin carboxyl carrier protein (AccB), biotin carboxylase (AccC) and two subunits each of ACCase subunit alpha (AccA) and ACCase subunit beta (AccD).</text>
</comment>
<evidence type="ECO:0000256" key="8">
    <source>
        <dbReference type="ARBA" id="ARBA00022679"/>
    </source>
</evidence>
<dbReference type="PROSITE" id="PS50980">
    <property type="entry name" value="COA_CT_NTER"/>
    <property type="match status" value="1"/>
</dbReference>
<name>A0ABN1DAE5_SACER</name>
<comment type="caution">
    <text evidence="23">The sequence shown here is derived from an EMBL/GenBank/DDBJ whole genome shotgun (WGS) entry which is preliminary data.</text>
</comment>
<comment type="function">
    <text evidence="17 20">Component of the acetyl coenzyme A carboxylase (ACC) complex. Biotin carboxylase (BC) catalyzes the carboxylation of biotin on its carrier protein (BCCP) and then the CO(2) group is transferred by the transcarboxylase to acetyl-CoA to form malonyl-CoA.</text>
</comment>
<evidence type="ECO:0000256" key="18">
    <source>
        <dbReference type="ARBA" id="ARBA00049152"/>
    </source>
</evidence>
<comment type="subunit">
    <text evidence="5">Acetyl-CoA carboxylase is a heterotetramer composed of biotin carboxyl carrier protein (AccB), biotin carboxylase (AccC) and two subunits of ACCase subunit beta/alpha.</text>
</comment>
<feature type="binding site" evidence="20">
    <location>
        <position position="25"/>
    </location>
    <ligand>
        <name>Zn(2+)</name>
        <dbReference type="ChEBI" id="CHEBI:29105"/>
    </ligand>
</feature>
<keyword evidence="9 20" id="KW-0479">Metal-binding</keyword>